<dbReference type="InterPro" id="IPR016181">
    <property type="entry name" value="Acyl_CoA_acyltransferase"/>
</dbReference>
<dbReference type="CDD" id="cd04301">
    <property type="entry name" value="NAT_SF"/>
    <property type="match status" value="1"/>
</dbReference>
<dbReference type="Pfam" id="PF00583">
    <property type="entry name" value="Acetyltransf_1"/>
    <property type="match status" value="1"/>
</dbReference>
<dbReference type="Gene3D" id="3.40.630.30">
    <property type="match status" value="1"/>
</dbReference>
<feature type="domain" description="N-acetyltransferase" evidence="3">
    <location>
        <begin position="7"/>
        <end position="158"/>
    </location>
</feature>
<name>A0A4R6VKA6_9HYPH</name>
<dbReference type="PANTHER" id="PTHR43877:SF5">
    <property type="entry name" value="BLL8307 PROTEIN"/>
    <property type="match status" value="1"/>
</dbReference>
<evidence type="ECO:0000259" key="3">
    <source>
        <dbReference type="PROSITE" id="PS51186"/>
    </source>
</evidence>
<dbReference type="PROSITE" id="PS51186">
    <property type="entry name" value="GNAT"/>
    <property type="match status" value="1"/>
</dbReference>
<protein>
    <submittedName>
        <fullName evidence="4">Putative acetyltransferase</fullName>
    </submittedName>
</protein>
<evidence type="ECO:0000313" key="5">
    <source>
        <dbReference type="Proteomes" id="UP000295391"/>
    </source>
</evidence>
<dbReference type="AlphaFoldDB" id="A0A4R6VKA6"/>
<gene>
    <name evidence="4" type="ORF">ATL17_3225</name>
</gene>
<dbReference type="Proteomes" id="UP000295391">
    <property type="component" value="Unassembled WGS sequence"/>
</dbReference>
<keyword evidence="5" id="KW-1185">Reference proteome</keyword>
<sequence>MSKPAQIELRPADFNDPQLRQLVEAHHAYGAAHYPAESNHELGIDELAADNMQLVTAWLDDECVGMAGFKPFGTEAAEVKSMHVLASGRGHGIGTKLINHILELARAQKIDEIYLETGSREASAAARAMYEKFGFAYCGPFGDYREDPESVFMRLALK</sequence>
<dbReference type="InterPro" id="IPR000182">
    <property type="entry name" value="GNAT_dom"/>
</dbReference>
<evidence type="ECO:0000256" key="2">
    <source>
        <dbReference type="ARBA" id="ARBA00023315"/>
    </source>
</evidence>
<dbReference type="InterPro" id="IPR050832">
    <property type="entry name" value="Bact_Acetyltransf"/>
</dbReference>
<reference evidence="4 5" key="1">
    <citation type="submission" date="2019-03" db="EMBL/GenBank/DDBJ databases">
        <title>Genomic Encyclopedia of Type Strains, Phase III (KMG-III): the genomes of soil and plant-associated and newly described type strains.</title>
        <authorList>
            <person name="Whitman W."/>
        </authorList>
    </citation>
    <scope>NUCLEOTIDE SEQUENCE [LARGE SCALE GENOMIC DNA]</scope>
    <source>
        <strain evidence="4 5">CGMCC 1.7002</strain>
    </source>
</reference>
<dbReference type="OrthoDB" id="9803233at2"/>
<dbReference type="EMBL" id="SNYR01000003">
    <property type="protein sequence ID" value="TDQ62119.1"/>
    <property type="molecule type" value="Genomic_DNA"/>
</dbReference>
<evidence type="ECO:0000313" key="4">
    <source>
        <dbReference type="EMBL" id="TDQ62119.1"/>
    </source>
</evidence>
<comment type="caution">
    <text evidence="4">The sequence shown here is derived from an EMBL/GenBank/DDBJ whole genome shotgun (WGS) entry which is preliminary data.</text>
</comment>
<dbReference type="SUPFAM" id="SSF55729">
    <property type="entry name" value="Acyl-CoA N-acyltransferases (Nat)"/>
    <property type="match status" value="1"/>
</dbReference>
<keyword evidence="1 4" id="KW-0808">Transferase</keyword>
<dbReference type="RefSeq" id="WP_133573787.1">
    <property type="nucleotide sequence ID" value="NZ_SNYR01000003.1"/>
</dbReference>
<keyword evidence="2" id="KW-0012">Acyltransferase</keyword>
<dbReference type="PANTHER" id="PTHR43877">
    <property type="entry name" value="AMINOALKYLPHOSPHONATE N-ACETYLTRANSFERASE-RELATED-RELATED"/>
    <property type="match status" value="1"/>
</dbReference>
<proteinExistence type="predicted"/>
<dbReference type="GO" id="GO:0016747">
    <property type="term" value="F:acyltransferase activity, transferring groups other than amino-acyl groups"/>
    <property type="evidence" value="ECO:0007669"/>
    <property type="project" value="InterPro"/>
</dbReference>
<evidence type="ECO:0000256" key="1">
    <source>
        <dbReference type="ARBA" id="ARBA00022679"/>
    </source>
</evidence>
<organism evidence="4 5">
    <name type="scientific">Maritalea mobilis</name>
    <dbReference type="NCBI Taxonomy" id="483324"/>
    <lineage>
        <taxon>Bacteria</taxon>
        <taxon>Pseudomonadati</taxon>
        <taxon>Pseudomonadota</taxon>
        <taxon>Alphaproteobacteria</taxon>
        <taxon>Hyphomicrobiales</taxon>
        <taxon>Devosiaceae</taxon>
        <taxon>Maritalea</taxon>
    </lineage>
</organism>
<accession>A0A4R6VKA6</accession>